<feature type="compositionally biased region" description="Basic and acidic residues" evidence="1">
    <location>
        <begin position="40"/>
        <end position="52"/>
    </location>
</feature>
<feature type="chain" id="PRO_5040307435" evidence="2">
    <location>
        <begin position="23"/>
        <end position="97"/>
    </location>
</feature>
<sequence>MHLASITKVISLSLLTITAVVARPIQKYVGEQFSDSESPSTDREKSGTESDRVISATNDFSGPEFFPRSAVEEKRFLGVFKRKRQISCDFFSVQCSF</sequence>
<gene>
    <name evidence="3" type="ORF">BDP27DRAFT_632709</name>
</gene>
<keyword evidence="2" id="KW-0732">Signal</keyword>
<name>A0A9P5U9R1_9AGAR</name>
<keyword evidence="4" id="KW-1185">Reference proteome</keyword>
<proteinExistence type="predicted"/>
<protein>
    <submittedName>
        <fullName evidence="3">Uncharacterized protein</fullName>
    </submittedName>
</protein>
<evidence type="ECO:0000313" key="4">
    <source>
        <dbReference type="Proteomes" id="UP000772434"/>
    </source>
</evidence>
<feature type="region of interest" description="Disordered" evidence="1">
    <location>
        <begin position="32"/>
        <end position="58"/>
    </location>
</feature>
<dbReference type="AlphaFoldDB" id="A0A9P5U9R1"/>
<evidence type="ECO:0000313" key="3">
    <source>
        <dbReference type="EMBL" id="KAF9070278.1"/>
    </source>
</evidence>
<organism evidence="3 4">
    <name type="scientific">Rhodocollybia butyracea</name>
    <dbReference type="NCBI Taxonomy" id="206335"/>
    <lineage>
        <taxon>Eukaryota</taxon>
        <taxon>Fungi</taxon>
        <taxon>Dikarya</taxon>
        <taxon>Basidiomycota</taxon>
        <taxon>Agaricomycotina</taxon>
        <taxon>Agaricomycetes</taxon>
        <taxon>Agaricomycetidae</taxon>
        <taxon>Agaricales</taxon>
        <taxon>Marasmiineae</taxon>
        <taxon>Omphalotaceae</taxon>
        <taxon>Rhodocollybia</taxon>
    </lineage>
</organism>
<dbReference type="Proteomes" id="UP000772434">
    <property type="component" value="Unassembled WGS sequence"/>
</dbReference>
<evidence type="ECO:0000256" key="2">
    <source>
        <dbReference type="SAM" id="SignalP"/>
    </source>
</evidence>
<dbReference type="EMBL" id="JADNRY010000042">
    <property type="protein sequence ID" value="KAF9070278.1"/>
    <property type="molecule type" value="Genomic_DNA"/>
</dbReference>
<feature type="signal peptide" evidence="2">
    <location>
        <begin position="1"/>
        <end position="22"/>
    </location>
</feature>
<comment type="caution">
    <text evidence="3">The sequence shown here is derived from an EMBL/GenBank/DDBJ whole genome shotgun (WGS) entry which is preliminary data.</text>
</comment>
<evidence type="ECO:0000256" key="1">
    <source>
        <dbReference type="SAM" id="MobiDB-lite"/>
    </source>
</evidence>
<accession>A0A9P5U9R1</accession>
<reference evidence="3" key="1">
    <citation type="submission" date="2020-11" db="EMBL/GenBank/DDBJ databases">
        <authorList>
            <consortium name="DOE Joint Genome Institute"/>
            <person name="Ahrendt S."/>
            <person name="Riley R."/>
            <person name="Andreopoulos W."/>
            <person name="Labutti K."/>
            <person name="Pangilinan J."/>
            <person name="Ruiz-Duenas F.J."/>
            <person name="Barrasa J.M."/>
            <person name="Sanchez-Garcia M."/>
            <person name="Camarero S."/>
            <person name="Miyauchi S."/>
            <person name="Serrano A."/>
            <person name="Linde D."/>
            <person name="Babiker R."/>
            <person name="Drula E."/>
            <person name="Ayuso-Fernandez I."/>
            <person name="Pacheco R."/>
            <person name="Padilla G."/>
            <person name="Ferreira P."/>
            <person name="Barriuso J."/>
            <person name="Kellner H."/>
            <person name="Castanera R."/>
            <person name="Alfaro M."/>
            <person name="Ramirez L."/>
            <person name="Pisabarro A.G."/>
            <person name="Kuo A."/>
            <person name="Tritt A."/>
            <person name="Lipzen A."/>
            <person name="He G."/>
            <person name="Yan M."/>
            <person name="Ng V."/>
            <person name="Cullen D."/>
            <person name="Martin F."/>
            <person name="Rosso M.-N."/>
            <person name="Henrissat B."/>
            <person name="Hibbett D."/>
            <person name="Martinez A.T."/>
            <person name="Grigoriev I.V."/>
        </authorList>
    </citation>
    <scope>NUCLEOTIDE SEQUENCE</scope>
    <source>
        <strain evidence="3">AH 40177</strain>
    </source>
</reference>